<evidence type="ECO:0000313" key="2">
    <source>
        <dbReference type="Proteomes" id="UP000675880"/>
    </source>
</evidence>
<accession>A0ABM8QDM6</accession>
<dbReference type="EMBL" id="CAJNBJ010000001">
    <property type="protein sequence ID" value="CAE6691639.1"/>
    <property type="molecule type" value="Genomic_DNA"/>
</dbReference>
<sequence>MLLTQPLPTTPQGLLPTNTTLCISKLVPDGKLPRVLNNNEALRMASASRACRFTCATDTTTVPIRRYETV</sequence>
<proteinExistence type="predicted"/>
<gene>
    <name evidence="1" type="ORF">NSPZN2_10250</name>
</gene>
<protein>
    <submittedName>
        <fullName evidence="1">Uncharacterized protein</fullName>
    </submittedName>
</protein>
<evidence type="ECO:0000313" key="1">
    <source>
        <dbReference type="EMBL" id="CAE6691639.1"/>
    </source>
</evidence>
<reference evidence="1 2" key="1">
    <citation type="submission" date="2021-02" db="EMBL/GenBank/DDBJ databases">
        <authorList>
            <person name="Han P."/>
        </authorList>
    </citation>
    <scope>NUCLEOTIDE SEQUENCE [LARGE SCALE GENOMIC DNA]</scope>
    <source>
        <strain evidence="1">Candidatus Nitrospira sp. ZN2</strain>
    </source>
</reference>
<keyword evidence="2" id="KW-1185">Reference proteome</keyword>
<dbReference type="Proteomes" id="UP000675880">
    <property type="component" value="Unassembled WGS sequence"/>
</dbReference>
<name>A0ABM8QDM6_9BACT</name>
<organism evidence="1 2">
    <name type="scientific">Nitrospira defluvii</name>
    <dbReference type="NCBI Taxonomy" id="330214"/>
    <lineage>
        <taxon>Bacteria</taxon>
        <taxon>Pseudomonadati</taxon>
        <taxon>Nitrospirota</taxon>
        <taxon>Nitrospiria</taxon>
        <taxon>Nitrospirales</taxon>
        <taxon>Nitrospiraceae</taxon>
        <taxon>Nitrospira</taxon>
    </lineage>
</organism>
<comment type="caution">
    <text evidence="1">The sequence shown here is derived from an EMBL/GenBank/DDBJ whole genome shotgun (WGS) entry which is preliminary data.</text>
</comment>